<accession>A0ABT4DED5</accession>
<proteinExistence type="predicted"/>
<dbReference type="EMBL" id="JAPQFJ010000033">
    <property type="protein sequence ID" value="MCY6960548.1"/>
    <property type="molecule type" value="Genomic_DNA"/>
</dbReference>
<organism evidence="1 2">
    <name type="scientific">Clostridium brassicae</name>
    <dbReference type="NCBI Taxonomy" id="2999072"/>
    <lineage>
        <taxon>Bacteria</taxon>
        <taxon>Bacillati</taxon>
        <taxon>Bacillota</taxon>
        <taxon>Clostridia</taxon>
        <taxon>Eubacteriales</taxon>
        <taxon>Clostridiaceae</taxon>
        <taxon>Clostridium</taxon>
    </lineage>
</organism>
<protein>
    <submittedName>
        <fullName evidence="1">Uncharacterized protein</fullName>
    </submittedName>
</protein>
<keyword evidence="2" id="KW-1185">Reference proteome</keyword>
<gene>
    <name evidence="1" type="ORF">OW729_18280</name>
</gene>
<evidence type="ECO:0000313" key="2">
    <source>
        <dbReference type="Proteomes" id="UP001144612"/>
    </source>
</evidence>
<evidence type="ECO:0000313" key="1">
    <source>
        <dbReference type="EMBL" id="MCY6960548.1"/>
    </source>
</evidence>
<name>A0ABT4DED5_9CLOT</name>
<dbReference type="Proteomes" id="UP001144612">
    <property type="component" value="Unassembled WGS sequence"/>
</dbReference>
<dbReference type="RefSeq" id="WP_268062985.1">
    <property type="nucleotide sequence ID" value="NZ_JAPQFJ010000033.1"/>
</dbReference>
<comment type="caution">
    <text evidence="1">The sequence shown here is derived from an EMBL/GenBank/DDBJ whole genome shotgun (WGS) entry which is preliminary data.</text>
</comment>
<reference evidence="1" key="1">
    <citation type="submission" date="2022-12" db="EMBL/GenBank/DDBJ databases">
        <title>Clostridium sp. nov., isolated from industrial wastewater.</title>
        <authorList>
            <person name="Jiayan W."/>
        </authorList>
    </citation>
    <scope>NUCLEOTIDE SEQUENCE</scope>
    <source>
        <strain evidence="1">ZC22-4</strain>
    </source>
</reference>
<sequence>MGYYGYYEYVPVSEKREKAKKSLEKLKKTNPDISPIIIEGKSIASKWWGKA</sequence>